<comment type="caution">
    <text evidence="1">The sequence shown here is derived from an EMBL/GenBank/DDBJ whole genome shotgun (WGS) entry which is preliminary data.</text>
</comment>
<evidence type="ECO:0000313" key="1">
    <source>
        <dbReference type="EMBL" id="GBP94946.1"/>
    </source>
</evidence>
<sequence>MPRVTGEDLVEAEELFYSAAYKYVQFNSSGESPAPELLRIIQTGLYVLRVIECRVLKGDVATPVEKVTLKSLRQPERIDEND</sequence>
<keyword evidence="2" id="KW-1185">Reference proteome</keyword>
<name>A0A4C2A2N7_EUMVA</name>
<reference evidence="1 2" key="1">
    <citation type="journal article" date="2019" name="Commun. Biol.">
        <title>The bagworm genome reveals a unique fibroin gene that provides high tensile strength.</title>
        <authorList>
            <person name="Kono N."/>
            <person name="Nakamura H."/>
            <person name="Ohtoshi R."/>
            <person name="Tomita M."/>
            <person name="Numata K."/>
            <person name="Arakawa K."/>
        </authorList>
    </citation>
    <scope>NUCLEOTIDE SEQUENCE [LARGE SCALE GENOMIC DNA]</scope>
</reference>
<evidence type="ECO:0000313" key="2">
    <source>
        <dbReference type="Proteomes" id="UP000299102"/>
    </source>
</evidence>
<dbReference type="AlphaFoldDB" id="A0A4C2A2N7"/>
<dbReference type="EMBL" id="BGZK01002565">
    <property type="protein sequence ID" value="GBP94946.1"/>
    <property type="molecule type" value="Genomic_DNA"/>
</dbReference>
<dbReference type="Proteomes" id="UP000299102">
    <property type="component" value="Unassembled WGS sequence"/>
</dbReference>
<gene>
    <name evidence="1" type="ORF">EVAR_86564_1</name>
</gene>
<proteinExistence type="predicted"/>
<protein>
    <submittedName>
        <fullName evidence="1">Uncharacterized protein</fullName>
    </submittedName>
</protein>
<accession>A0A4C2A2N7</accession>
<organism evidence="1 2">
    <name type="scientific">Eumeta variegata</name>
    <name type="common">Bagworm moth</name>
    <name type="synonym">Eumeta japonica</name>
    <dbReference type="NCBI Taxonomy" id="151549"/>
    <lineage>
        <taxon>Eukaryota</taxon>
        <taxon>Metazoa</taxon>
        <taxon>Ecdysozoa</taxon>
        <taxon>Arthropoda</taxon>
        <taxon>Hexapoda</taxon>
        <taxon>Insecta</taxon>
        <taxon>Pterygota</taxon>
        <taxon>Neoptera</taxon>
        <taxon>Endopterygota</taxon>
        <taxon>Lepidoptera</taxon>
        <taxon>Glossata</taxon>
        <taxon>Ditrysia</taxon>
        <taxon>Tineoidea</taxon>
        <taxon>Psychidae</taxon>
        <taxon>Oiketicinae</taxon>
        <taxon>Eumeta</taxon>
    </lineage>
</organism>